<sequence length="138" mass="14330">MMRTKARGAGHLLMGMLCAMAIGCGGSHATPSASVEGTVTIDGQPASEVQVMFVPAAGGRPVMAVTNAEGHYELTFSSELDGTAIGEHNVSFQPAAEDDAELQQKLPGFPVQYMQSGAEIAIVDEGSNTIDFDLKSAE</sequence>
<feature type="chain" id="PRO_5003260407" description="Carboxypeptidase regulatory-like domain-containing protein" evidence="1">
    <location>
        <begin position="22"/>
        <end position="138"/>
    </location>
</feature>
<feature type="signal peptide" evidence="1">
    <location>
        <begin position="1"/>
        <end position="21"/>
    </location>
</feature>
<gene>
    <name evidence="2" type="ordered locus">Plabr_3131</name>
</gene>
<dbReference type="PROSITE" id="PS51257">
    <property type="entry name" value="PROKAR_LIPOPROTEIN"/>
    <property type="match status" value="1"/>
</dbReference>
<dbReference type="Proteomes" id="UP000006860">
    <property type="component" value="Chromosome"/>
</dbReference>
<dbReference type="RefSeq" id="WP_013629449.1">
    <property type="nucleotide sequence ID" value="NC_015174.1"/>
</dbReference>
<dbReference type="OrthoDB" id="289014at2"/>
<keyword evidence="3" id="KW-1185">Reference proteome</keyword>
<accession>F0SIQ4</accession>
<dbReference type="HOGENOM" id="CLU_113730_5_1_0"/>
<organism evidence="2 3">
    <name type="scientific">Rubinisphaera brasiliensis (strain ATCC 49424 / DSM 5305 / JCM 21570 / IAM 15109 / NBRC 103401 / IFAM 1448)</name>
    <name type="common">Planctomyces brasiliensis</name>
    <dbReference type="NCBI Taxonomy" id="756272"/>
    <lineage>
        <taxon>Bacteria</taxon>
        <taxon>Pseudomonadati</taxon>
        <taxon>Planctomycetota</taxon>
        <taxon>Planctomycetia</taxon>
        <taxon>Planctomycetales</taxon>
        <taxon>Planctomycetaceae</taxon>
        <taxon>Rubinisphaera</taxon>
    </lineage>
</organism>
<proteinExistence type="predicted"/>
<dbReference type="AlphaFoldDB" id="F0SIQ4"/>
<dbReference type="KEGG" id="pbs:Plabr_3131"/>
<keyword evidence="1" id="KW-0732">Signal</keyword>
<protein>
    <recommendedName>
        <fullName evidence="4">Carboxypeptidase regulatory-like domain-containing protein</fullName>
    </recommendedName>
</protein>
<reference evidence="3" key="1">
    <citation type="submission" date="2011-02" db="EMBL/GenBank/DDBJ databases">
        <title>The complete genome of Planctomyces brasiliensis DSM 5305.</title>
        <authorList>
            <person name="Lucas S."/>
            <person name="Copeland A."/>
            <person name="Lapidus A."/>
            <person name="Bruce D."/>
            <person name="Goodwin L."/>
            <person name="Pitluck S."/>
            <person name="Kyrpides N."/>
            <person name="Mavromatis K."/>
            <person name="Pagani I."/>
            <person name="Ivanova N."/>
            <person name="Ovchinnikova G."/>
            <person name="Lu M."/>
            <person name="Detter J.C."/>
            <person name="Han C."/>
            <person name="Land M."/>
            <person name="Hauser L."/>
            <person name="Markowitz V."/>
            <person name="Cheng J.-F."/>
            <person name="Hugenholtz P."/>
            <person name="Woyke T."/>
            <person name="Wu D."/>
            <person name="Tindall B."/>
            <person name="Pomrenke H.G."/>
            <person name="Brambilla E."/>
            <person name="Klenk H.-P."/>
            <person name="Eisen J.A."/>
        </authorList>
    </citation>
    <scope>NUCLEOTIDE SEQUENCE [LARGE SCALE GENOMIC DNA]</scope>
    <source>
        <strain evidence="3">ATCC 49424 / DSM 5305 / JCM 21570 / NBRC 103401 / IFAM 1448</strain>
    </source>
</reference>
<evidence type="ECO:0000313" key="3">
    <source>
        <dbReference type="Proteomes" id="UP000006860"/>
    </source>
</evidence>
<evidence type="ECO:0008006" key="4">
    <source>
        <dbReference type="Google" id="ProtNLM"/>
    </source>
</evidence>
<name>F0SIQ4_RUBBR</name>
<evidence type="ECO:0000313" key="2">
    <source>
        <dbReference type="EMBL" id="ADY60728.1"/>
    </source>
</evidence>
<dbReference type="EMBL" id="CP002546">
    <property type="protein sequence ID" value="ADY60728.1"/>
    <property type="molecule type" value="Genomic_DNA"/>
</dbReference>
<evidence type="ECO:0000256" key="1">
    <source>
        <dbReference type="SAM" id="SignalP"/>
    </source>
</evidence>